<dbReference type="AlphaFoldDB" id="A0AAE4NR53"/>
<dbReference type="EMBL" id="JAWHVL010000025">
    <property type="protein sequence ID" value="MDV2633189.1"/>
    <property type="molecule type" value="Genomic_DNA"/>
</dbReference>
<dbReference type="RefSeq" id="WP_317059281.1">
    <property type="nucleotide sequence ID" value="NZ_JAWHVL010000025.1"/>
</dbReference>
<accession>A0AAE4NR53</accession>
<gene>
    <name evidence="1" type="ORF">RZO31_09970</name>
</gene>
<name>A0AAE4NR53_9LACT</name>
<evidence type="ECO:0000313" key="1">
    <source>
        <dbReference type="EMBL" id="MDV2633189.1"/>
    </source>
</evidence>
<comment type="caution">
    <text evidence="1">The sequence shown here is derived from an EMBL/GenBank/DDBJ whole genome shotgun (WGS) entry which is preliminary data.</text>
</comment>
<evidence type="ECO:0000313" key="2">
    <source>
        <dbReference type="Proteomes" id="UP001186047"/>
    </source>
</evidence>
<protein>
    <submittedName>
        <fullName evidence="1">Uncharacterized protein</fullName>
    </submittedName>
</protein>
<organism evidence="1 2">
    <name type="scientific">Lactococcus lactis</name>
    <dbReference type="NCBI Taxonomy" id="1358"/>
    <lineage>
        <taxon>Bacteria</taxon>
        <taxon>Bacillati</taxon>
        <taxon>Bacillota</taxon>
        <taxon>Bacilli</taxon>
        <taxon>Lactobacillales</taxon>
        <taxon>Streptococcaceae</taxon>
        <taxon>Lactococcus</taxon>
    </lineage>
</organism>
<dbReference type="Proteomes" id="UP001186047">
    <property type="component" value="Unassembled WGS sequence"/>
</dbReference>
<proteinExistence type="predicted"/>
<sequence length="157" mass="18115">MQEVQAKIQLNGFTVRITEGVTIFFESSQENVTRLMSINESDSGLNTLKKRAEQTLKPIDAKIQKAAKENSLQPEMIKESVAAQVNIARELYEYIYGAGIFEDLYSKIHDVTFWLENAEEIFQATLRGLDADAKARQRRMLNAQKKYINKKNKKRKR</sequence>
<reference evidence="1" key="1">
    <citation type="submission" date="2023-10" db="EMBL/GenBank/DDBJ databases">
        <title>Production of high quality cheese from raw caw milk (raw cheese).</title>
        <authorList>
            <person name="Samouris G."/>
        </authorList>
    </citation>
    <scope>NUCLEOTIDE SEQUENCE</scope>
    <source>
        <strain evidence="1">M17-3</strain>
    </source>
</reference>